<sequence>MNDPEKPQSKLSSDLLPVEPSTTPPPAEPPPVMGCVVYLKSTDNGVSGRVVNLPGVTATAANERDLMRAIVKDFKAQVAPIFARGDQPEWVDPLPPREKGERKLFLPVHL</sequence>
<dbReference type="RefSeq" id="WP_289163025.1">
    <property type="nucleotide sequence ID" value="NZ_CP141221.1"/>
</dbReference>
<reference evidence="2 3" key="1">
    <citation type="submission" date="2023-06" db="EMBL/GenBank/DDBJ databases">
        <title>Roseiconus lacunae JC819 isolated from Gulf of Mannar region, Tamil Nadu.</title>
        <authorList>
            <person name="Pk S."/>
            <person name="Ch S."/>
            <person name="Ch V.R."/>
        </authorList>
    </citation>
    <scope>NUCLEOTIDE SEQUENCE [LARGE SCALE GENOMIC DNA]</scope>
    <source>
        <strain evidence="2 3">JC819</strain>
    </source>
</reference>
<protein>
    <submittedName>
        <fullName evidence="2">Uncharacterized protein</fullName>
    </submittedName>
</protein>
<feature type="region of interest" description="Disordered" evidence="1">
    <location>
        <begin position="1"/>
        <end position="30"/>
    </location>
</feature>
<organism evidence="2 3">
    <name type="scientific">Roseiconus lacunae</name>
    <dbReference type="NCBI Taxonomy" id="2605694"/>
    <lineage>
        <taxon>Bacteria</taxon>
        <taxon>Pseudomonadati</taxon>
        <taxon>Planctomycetota</taxon>
        <taxon>Planctomycetia</taxon>
        <taxon>Pirellulales</taxon>
        <taxon>Pirellulaceae</taxon>
        <taxon>Roseiconus</taxon>
    </lineage>
</organism>
<name>A0ABT7PGA7_9BACT</name>
<keyword evidence="3" id="KW-1185">Reference proteome</keyword>
<dbReference type="Proteomes" id="UP001239462">
    <property type="component" value="Unassembled WGS sequence"/>
</dbReference>
<accession>A0ABT7PGA7</accession>
<dbReference type="EMBL" id="JASZZN010000005">
    <property type="protein sequence ID" value="MDM4015524.1"/>
    <property type="molecule type" value="Genomic_DNA"/>
</dbReference>
<proteinExistence type="predicted"/>
<evidence type="ECO:0000313" key="2">
    <source>
        <dbReference type="EMBL" id="MDM4015524.1"/>
    </source>
</evidence>
<comment type="caution">
    <text evidence="2">The sequence shown here is derived from an EMBL/GenBank/DDBJ whole genome shotgun (WGS) entry which is preliminary data.</text>
</comment>
<gene>
    <name evidence="2" type="ORF">QTN89_08800</name>
</gene>
<evidence type="ECO:0000313" key="3">
    <source>
        <dbReference type="Proteomes" id="UP001239462"/>
    </source>
</evidence>
<evidence type="ECO:0000256" key="1">
    <source>
        <dbReference type="SAM" id="MobiDB-lite"/>
    </source>
</evidence>